<gene>
    <name evidence="2" type="ORF">NCTC10571_00826</name>
</gene>
<feature type="transmembrane region" description="Helical" evidence="1">
    <location>
        <begin position="271"/>
        <end position="294"/>
    </location>
</feature>
<evidence type="ECO:0000313" key="2">
    <source>
        <dbReference type="EMBL" id="STY70684.1"/>
    </source>
</evidence>
<evidence type="ECO:0000313" key="3">
    <source>
        <dbReference type="Proteomes" id="UP000255234"/>
    </source>
</evidence>
<accession>A0A378NQL3</accession>
<name>A0A378NQL3_9FIRM</name>
<reference evidence="2 3" key="1">
    <citation type="submission" date="2018-06" db="EMBL/GenBank/DDBJ databases">
        <authorList>
            <consortium name="Pathogen Informatics"/>
            <person name="Doyle S."/>
        </authorList>
    </citation>
    <scope>NUCLEOTIDE SEQUENCE [LARGE SCALE GENOMIC DNA]</scope>
    <source>
        <strain evidence="2 3">NCTC10571</strain>
    </source>
</reference>
<keyword evidence="1" id="KW-0812">Transmembrane</keyword>
<organism evidence="2 3">
    <name type="scientific">Megamonas hypermegale</name>
    <dbReference type="NCBI Taxonomy" id="158847"/>
    <lineage>
        <taxon>Bacteria</taxon>
        <taxon>Bacillati</taxon>
        <taxon>Bacillota</taxon>
        <taxon>Negativicutes</taxon>
        <taxon>Selenomonadales</taxon>
        <taxon>Selenomonadaceae</taxon>
        <taxon>Megamonas</taxon>
    </lineage>
</organism>
<protein>
    <submittedName>
        <fullName evidence="2">Uncharacterized protein</fullName>
    </submittedName>
</protein>
<dbReference type="Proteomes" id="UP000255234">
    <property type="component" value="Unassembled WGS sequence"/>
</dbReference>
<feature type="transmembrane region" description="Helical" evidence="1">
    <location>
        <begin position="21"/>
        <end position="48"/>
    </location>
</feature>
<keyword evidence="1" id="KW-0472">Membrane</keyword>
<evidence type="ECO:0000256" key="1">
    <source>
        <dbReference type="SAM" id="Phobius"/>
    </source>
</evidence>
<feature type="transmembrane region" description="Helical" evidence="1">
    <location>
        <begin position="247"/>
        <end position="265"/>
    </location>
</feature>
<sequence length="301" mass="36083">MILRKQQKKFKLRFRAFKRKPFLFLRHFLLIIIFRFFGVIICLFFTVLPLPLSNFIQHLMNLNLSLNSLKDILSSVKQLATNFYTIIPSTNDIMRFIKSFLLNFSPSNFYNILRSLPHDLRQLFLQIFDYLRQRLKDIRLFIRSLFPLRQAFSRFHKFIITHARLARRLFRNLLMVFFNVLLIKILFLIIIPLLGISTIYFIGIDISLIIIATLSLLTSQLGTLIGKSVTNILIRLYDIIQQRTTKMNIFLFLIALLYNKISLFIKKIRLRLIFLFSCLLQKICLYFIALYLYYKIQRQKF</sequence>
<keyword evidence="1" id="KW-1133">Transmembrane helix</keyword>
<feature type="transmembrane region" description="Helical" evidence="1">
    <location>
        <begin position="200"/>
        <end position="226"/>
    </location>
</feature>
<dbReference type="RefSeq" id="WP_022228553.1">
    <property type="nucleotide sequence ID" value="NZ_UGPP01000001.1"/>
</dbReference>
<dbReference type="EMBL" id="UGPP01000001">
    <property type="protein sequence ID" value="STY70684.1"/>
    <property type="molecule type" value="Genomic_DNA"/>
</dbReference>
<proteinExistence type="predicted"/>
<feature type="transmembrane region" description="Helical" evidence="1">
    <location>
        <begin position="173"/>
        <end position="194"/>
    </location>
</feature>
<dbReference type="AlphaFoldDB" id="A0A378NQL3"/>